<gene>
    <name evidence="1" type="ORF">EH240_21975</name>
</gene>
<dbReference type="AlphaFoldDB" id="A0A3P3FD99"/>
<organism evidence="1 2">
    <name type="scientific">Mesorhizobium tamadayense</name>
    <dbReference type="NCBI Taxonomy" id="425306"/>
    <lineage>
        <taxon>Bacteria</taxon>
        <taxon>Pseudomonadati</taxon>
        <taxon>Pseudomonadota</taxon>
        <taxon>Alphaproteobacteria</taxon>
        <taxon>Hyphomicrobiales</taxon>
        <taxon>Phyllobacteriaceae</taxon>
        <taxon>Mesorhizobium</taxon>
    </lineage>
</organism>
<evidence type="ECO:0000313" key="2">
    <source>
        <dbReference type="Proteomes" id="UP000273786"/>
    </source>
</evidence>
<dbReference type="EMBL" id="RQXT01000030">
    <property type="protein sequence ID" value="RRH96659.1"/>
    <property type="molecule type" value="Genomic_DNA"/>
</dbReference>
<evidence type="ECO:0000313" key="1">
    <source>
        <dbReference type="EMBL" id="RRH96659.1"/>
    </source>
</evidence>
<dbReference type="OrthoDB" id="8100046at2"/>
<reference evidence="1 2" key="1">
    <citation type="submission" date="2018-11" db="EMBL/GenBank/DDBJ databases">
        <title>the genome of Mesorhizobium tamadayense DSM 28320.</title>
        <authorList>
            <person name="Gao J."/>
        </authorList>
    </citation>
    <scope>NUCLEOTIDE SEQUENCE [LARGE SCALE GENOMIC DNA]</scope>
    <source>
        <strain evidence="1 2">DSM 28320</strain>
    </source>
</reference>
<dbReference type="InterPro" id="IPR007771">
    <property type="entry name" value="DUF680"/>
</dbReference>
<sequence length="68" mass="7128">MLKSASSSLIWPEICELTETSATGVTAPPAGKVDTTITGSIRKPVVHYGVKITPNADQPEPGQGIWGH</sequence>
<dbReference type="Proteomes" id="UP000273786">
    <property type="component" value="Unassembled WGS sequence"/>
</dbReference>
<protein>
    <submittedName>
        <fullName evidence="1">DUF680 domain-containing protein</fullName>
    </submittedName>
</protein>
<proteinExistence type="predicted"/>
<accession>A0A3P3FD99</accession>
<comment type="caution">
    <text evidence="1">The sequence shown here is derived from an EMBL/GenBank/DDBJ whole genome shotgun (WGS) entry which is preliminary data.</text>
</comment>
<dbReference type="Pfam" id="PF05079">
    <property type="entry name" value="DUF680"/>
    <property type="match status" value="1"/>
</dbReference>
<name>A0A3P3FD99_9HYPH</name>
<keyword evidence="2" id="KW-1185">Reference proteome</keyword>